<protein>
    <submittedName>
        <fullName evidence="3">Helix-turn-helix domain-containing protein</fullName>
    </submittedName>
</protein>
<dbReference type="PROSITE" id="PS50943">
    <property type="entry name" value="HTH_CROC1"/>
    <property type="match status" value="1"/>
</dbReference>
<dbReference type="HOGENOM" id="CLU_072045_3_0_9"/>
<dbReference type="OrthoDB" id="2321511at2"/>
<dbReference type="SMART" id="SM00530">
    <property type="entry name" value="HTH_XRE"/>
    <property type="match status" value="1"/>
</dbReference>
<dbReference type="EMBL" id="JXLI01000002">
    <property type="protein sequence ID" value="KJY58637.1"/>
    <property type="molecule type" value="Genomic_DNA"/>
</dbReference>
<dbReference type="Pfam" id="PF21259">
    <property type="entry name" value="Rgg_C"/>
    <property type="match status" value="1"/>
</dbReference>
<dbReference type="RefSeq" id="WP_046324008.1">
    <property type="nucleotide sequence ID" value="NZ_JBHTMT010000002.1"/>
</dbReference>
<feature type="domain" description="HTH cro/C1-type" evidence="1">
    <location>
        <begin position="7"/>
        <end position="60"/>
    </location>
</feature>
<dbReference type="InterPro" id="IPR010982">
    <property type="entry name" value="Lambda_DNA-bd_dom_sf"/>
</dbReference>
<dbReference type="InterPro" id="IPR053163">
    <property type="entry name" value="HTH-type_regulator_Rgg"/>
</dbReference>
<dbReference type="GO" id="GO:0003677">
    <property type="term" value="F:DNA binding"/>
    <property type="evidence" value="ECO:0007669"/>
    <property type="project" value="InterPro"/>
</dbReference>
<dbReference type="Pfam" id="PF01381">
    <property type="entry name" value="HTH_3"/>
    <property type="match status" value="1"/>
</dbReference>
<evidence type="ECO:0000259" key="1">
    <source>
        <dbReference type="PROSITE" id="PS50943"/>
    </source>
</evidence>
<evidence type="ECO:0000313" key="2">
    <source>
        <dbReference type="EMBL" id="KJY58637.1"/>
    </source>
</evidence>
<dbReference type="Proteomes" id="UP000033531">
    <property type="component" value="Unassembled WGS sequence"/>
</dbReference>
<proteinExistence type="predicted"/>
<organism evidence="2 4">
    <name type="scientific">Lactobacillus melliventris</name>
    <dbReference type="NCBI Taxonomy" id="1218507"/>
    <lineage>
        <taxon>Bacteria</taxon>
        <taxon>Bacillati</taxon>
        <taxon>Bacillota</taxon>
        <taxon>Bacilli</taxon>
        <taxon>Lactobacillales</taxon>
        <taxon>Lactobacillaceae</taxon>
        <taxon>Lactobacillus</taxon>
    </lineage>
</organism>
<dbReference type="Gene3D" id="1.25.40.400">
    <property type="match status" value="1"/>
</dbReference>
<gene>
    <name evidence="3" type="ORF">DK873_00160</name>
    <name evidence="2" type="ORF">JF74_00400</name>
</gene>
<reference evidence="3 5" key="2">
    <citation type="submission" date="2018-05" db="EMBL/GenBank/DDBJ databases">
        <title>Reference genomes for bee gut microbiota database.</title>
        <authorList>
            <person name="Ellegaard K.M."/>
        </authorList>
    </citation>
    <scope>NUCLEOTIDE SEQUENCE [LARGE SCALE GENOMIC DNA]</scope>
    <source>
        <strain evidence="3 5">ESL0184</strain>
    </source>
</reference>
<accession>A0A0F4LIF4</accession>
<dbReference type="AlphaFoldDB" id="A0A0F4LIF4"/>
<dbReference type="Gene3D" id="1.10.260.40">
    <property type="entry name" value="lambda repressor-like DNA-binding domains"/>
    <property type="match status" value="1"/>
</dbReference>
<evidence type="ECO:0000313" key="3">
    <source>
        <dbReference type="EMBL" id="PXY86001.1"/>
    </source>
</evidence>
<sequence length="287" mass="33414">MKIYELLRQYRLEQGKTQKEWASNVISPSYYSKVEKNIHRISAEDLIALLEANNVSPIDFFSKLNSKAQLRHKQQAIFERLAGDAYYQNSKAQLLRLKHLINENDIFANNDLIITIDAYIALLNDDVDSLDKKTKEAIKEKIFNTTKFDRSKLAMYCSFMPFYDIDSNLLLCQRIMQQYQNSADTKIQSIILAIIANLLSLCIEQKRYEVTKPFIKIAVGVESKPELFFYKNMLLIFINIIAYHDENSPKYLAKCKKGIENLALLGMPEYGKKVEKFFYENIKVDND</sequence>
<dbReference type="PANTHER" id="PTHR37038">
    <property type="entry name" value="TRANSCRIPTIONAL REGULATOR-RELATED"/>
    <property type="match status" value="1"/>
</dbReference>
<name>A0A0F4LIF4_9LACO</name>
<reference evidence="2 4" key="1">
    <citation type="submission" date="2015-01" db="EMBL/GenBank/DDBJ databases">
        <title>Comparative genomics of the lactic acid bacteria isolated from the honey bee gut.</title>
        <authorList>
            <person name="Ellegaard K.M."/>
            <person name="Tamarit D."/>
            <person name="Javelind E."/>
            <person name="Olofsson T."/>
            <person name="Andersson S.G."/>
            <person name="Vasquez A."/>
        </authorList>
    </citation>
    <scope>NUCLEOTIDE SEQUENCE [LARGE SCALE GENOMIC DNA]</scope>
    <source>
        <strain evidence="2 4">Hma8</strain>
    </source>
</reference>
<dbReference type="EMBL" id="QGLG01000001">
    <property type="protein sequence ID" value="PXY86001.1"/>
    <property type="molecule type" value="Genomic_DNA"/>
</dbReference>
<dbReference type="STRING" id="1218507.JF74_00400"/>
<comment type="caution">
    <text evidence="2">The sequence shown here is derived from an EMBL/GenBank/DDBJ whole genome shotgun (WGS) entry which is preliminary data.</text>
</comment>
<evidence type="ECO:0000313" key="4">
    <source>
        <dbReference type="Proteomes" id="UP000033531"/>
    </source>
</evidence>
<dbReference type="InterPro" id="IPR010057">
    <property type="entry name" value="Transcription_activator_Rgg_C"/>
</dbReference>
<evidence type="ECO:0000313" key="5">
    <source>
        <dbReference type="Proteomes" id="UP000247698"/>
    </source>
</evidence>
<dbReference type="CDD" id="cd00093">
    <property type="entry name" value="HTH_XRE"/>
    <property type="match status" value="1"/>
</dbReference>
<keyword evidence="5" id="KW-1185">Reference proteome</keyword>
<dbReference type="InterPro" id="IPR001387">
    <property type="entry name" value="Cro/C1-type_HTH"/>
</dbReference>
<dbReference type="Proteomes" id="UP000247698">
    <property type="component" value="Unassembled WGS sequence"/>
</dbReference>
<dbReference type="SUPFAM" id="SSF47413">
    <property type="entry name" value="lambda repressor-like DNA-binding domains"/>
    <property type="match status" value="1"/>
</dbReference>
<dbReference type="PATRIC" id="fig|1218507.3.peg.194"/>